<dbReference type="Proteomes" id="UP000198881">
    <property type="component" value="Unassembled WGS sequence"/>
</dbReference>
<keyword evidence="1" id="KW-0175">Coiled coil</keyword>
<feature type="coiled-coil region" evidence="1">
    <location>
        <begin position="11"/>
        <end position="43"/>
    </location>
</feature>
<dbReference type="RefSeq" id="WP_091694807.1">
    <property type="nucleotide sequence ID" value="NZ_FPCG01000002.1"/>
</dbReference>
<name>A0A1I7MHC6_9MICC</name>
<gene>
    <name evidence="2" type="ORF">SAMN04487966_102289</name>
</gene>
<dbReference type="STRING" id="574650.SAMN04487966_102289"/>
<sequence length="65" mass="7756">MSIQDEFKAGFDKWAESLEQKRLEAQEQQRRAAQRRVAGIELLERAFEQMDAENHDRITHREETP</sequence>
<evidence type="ECO:0000313" key="3">
    <source>
        <dbReference type="Proteomes" id="UP000198881"/>
    </source>
</evidence>
<dbReference type="EMBL" id="FPCG01000002">
    <property type="protein sequence ID" value="SFV21309.1"/>
    <property type="molecule type" value="Genomic_DNA"/>
</dbReference>
<accession>A0A1I7MHC6</accession>
<evidence type="ECO:0000313" key="2">
    <source>
        <dbReference type="EMBL" id="SFV21309.1"/>
    </source>
</evidence>
<reference evidence="2 3" key="1">
    <citation type="submission" date="2016-10" db="EMBL/GenBank/DDBJ databases">
        <authorList>
            <person name="de Groot N.N."/>
        </authorList>
    </citation>
    <scope>NUCLEOTIDE SEQUENCE [LARGE SCALE GENOMIC DNA]</scope>
    <source>
        <strain evidence="2 3">CGMCC 1.7054</strain>
    </source>
</reference>
<protein>
    <submittedName>
        <fullName evidence="2">Uncharacterized protein</fullName>
    </submittedName>
</protein>
<keyword evidence="3" id="KW-1185">Reference proteome</keyword>
<evidence type="ECO:0000256" key="1">
    <source>
        <dbReference type="SAM" id="Coils"/>
    </source>
</evidence>
<dbReference type="AlphaFoldDB" id="A0A1I7MHC6"/>
<proteinExistence type="predicted"/>
<organism evidence="2 3">
    <name type="scientific">Micrococcus terreus</name>
    <dbReference type="NCBI Taxonomy" id="574650"/>
    <lineage>
        <taxon>Bacteria</taxon>
        <taxon>Bacillati</taxon>
        <taxon>Actinomycetota</taxon>
        <taxon>Actinomycetes</taxon>
        <taxon>Micrococcales</taxon>
        <taxon>Micrococcaceae</taxon>
        <taxon>Micrococcus</taxon>
    </lineage>
</organism>